<dbReference type="OrthoDB" id="10248398at2759"/>
<protein>
    <submittedName>
        <fullName evidence="4">Uncharacterized protein</fullName>
    </submittedName>
</protein>
<dbReference type="GO" id="GO:0005634">
    <property type="term" value="C:nucleus"/>
    <property type="evidence" value="ECO:0007669"/>
    <property type="project" value="TreeGrafter"/>
</dbReference>
<dbReference type="PANTHER" id="PTHR12925">
    <property type="entry name" value="HIKESHI FAMILY MEMBER"/>
    <property type="match status" value="1"/>
</dbReference>
<dbReference type="VEuPathDB" id="FungiDB:TRICI_002164"/>
<reference evidence="4" key="1">
    <citation type="journal article" date="2019" name="G3 (Bethesda)">
        <title>Genome Assemblies of Two Rare Opportunistic Yeast Pathogens: Diutina rugosa (syn. Candida rugosa) and Trichomonascus ciferrii (syn. Candida ciferrii).</title>
        <authorList>
            <person name="Mixao V."/>
            <person name="Saus E."/>
            <person name="Hansen A.P."/>
            <person name="Lass-Florl C."/>
            <person name="Gabaldon T."/>
        </authorList>
    </citation>
    <scope>NUCLEOTIDE SEQUENCE</scope>
    <source>
        <strain evidence="4">CBS 4856</strain>
    </source>
</reference>
<dbReference type="InterPro" id="IPR008493">
    <property type="entry name" value="Hikeshi-like_N"/>
</dbReference>
<evidence type="ECO:0000313" key="5">
    <source>
        <dbReference type="Proteomes" id="UP000761534"/>
    </source>
</evidence>
<proteinExistence type="inferred from homology"/>
<feature type="domain" description="Hikeshi-like N-terminal" evidence="2">
    <location>
        <begin position="26"/>
        <end position="86"/>
    </location>
</feature>
<dbReference type="Pfam" id="PF21057">
    <property type="entry name" value="Hikeshi-like_C"/>
    <property type="match status" value="1"/>
</dbReference>
<evidence type="ECO:0000256" key="1">
    <source>
        <dbReference type="ARBA" id="ARBA00006623"/>
    </source>
</evidence>
<keyword evidence="5" id="KW-1185">Reference proteome</keyword>
<dbReference type="GO" id="GO:0061608">
    <property type="term" value="F:nuclear import signal receptor activity"/>
    <property type="evidence" value="ECO:0007669"/>
    <property type="project" value="TreeGrafter"/>
</dbReference>
<accession>A0A642V8R3</accession>
<sequence length="155" mass="17471">MCSKLKMEQKNGSRTKNRRILTQLSLSNEKPSAIFKINANTANTDVIDLDNQMIDDDTPVEQFDINVGISIEPLDAVQSQQAIAKNETKPPTEPNVVVKPQDIAVLANKIVQHAYNFLSGFTTPDGKVPMKAFDDWWAKFKHKLEMNPKFLDNLD</sequence>
<comment type="caution">
    <text evidence="4">The sequence shown here is derived from an EMBL/GenBank/DDBJ whole genome shotgun (WGS) entry which is preliminary data.</text>
</comment>
<dbReference type="InterPro" id="IPR031318">
    <property type="entry name" value="OPI10"/>
</dbReference>
<feature type="domain" description="Hikeshi-like C-terminal" evidence="3">
    <location>
        <begin position="102"/>
        <end position="153"/>
    </location>
</feature>
<gene>
    <name evidence="4" type="ORF">TRICI_002164</name>
</gene>
<dbReference type="GO" id="GO:0005829">
    <property type="term" value="C:cytosol"/>
    <property type="evidence" value="ECO:0007669"/>
    <property type="project" value="TreeGrafter"/>
</dbReference>
<dbReference type="Proteomes" id="UP000761534">
    <property type="component" value="Unassembled WGS sequence"/>
</dbReference>
<dbReference type="PANTHER" id="PTHR12925:SF0">
    <property type="entry name" value="PROTEIN HIKESHI"/>
    <property type="match status" value="1"/>
</dbReference>
<evidence type="ECO:0000259" key="2">
    <source>
        <dbReference type="Pfam" id="PF05603"/>
    </source>
</evidence>
<name>A0A642V8R3_9ASCO</name>
<comment type="similarity">
    <text evidence="1">Belongs to the OPI10 family.</text>
</comment>
<dbReference type="InterPro" id="IPR048364">
    <property type="entry name" value="Hikeshi-like_C"/>
</dbReference>
<evidence type="ECO:0000313" key="4">
    <source>
        <dbReference type="EMBL" id="KAA8915652.1"/>
    </source>
</evidence>
<dbReference type="EMBL" id="SWFS01000151">
    <property type="protein sequence ID" value="KAA8915652.1"/>
    <property type="molecule type" value="Genomic_DNA"/>
</dbReference>
<evidence type="ECO:0000259" key="3">
    <source>
        <dbReference type="Pfam" id="PF21057"/>
    </source>
</evidence>
<dbReference type="AlphaFoldDB" id="A0A642V8R3"/>
<dbReference type="Pfam" id="PF05603">
    <property type="entry name" value="Hikeshi-like_N"/>
    <property type="match status" value="1"/>
</dbReference>
<organism evidence="4 5">
    <name type="scientific">Trichomonascus ciferrii</name>
    <dbReference type="NCBI Taxonomy" id="44093"/>
    <lineage>
        <taxon>Eukaryota</taxon>
        <taxon>Fungi</taxon>
        <taxon>Dikarya</taxon>
        <taxon>Ascomycota</taxon>
        <taxon>Saccharomycotina</taxon>
        <taxon>Dipodascomycetes</taxon>
        <taxon>Dipodascales</taxon>
        <taxon>Trichomonascaceae</taxon>
        <taxon>Trichomonascus</taxon>
        <taxon>Trichomonascus ciferrii complex</taxon>
    </lineage>
</organism>
<dbReference type="GO" id="GO:0006606">
    <property type="term" value="P:protein import into nucleus"/>
    <property type="evidence" value="ECO:0007669"/>
    <property type="project" value="TreeGrafter"/>
</dbReference>